<dbReference type="CDD" id="cd13128">
    <property type="entry name" value="MATE_Wzx_like"/>
    <property type="match status" value="1"/>
</dbReference>
<dbReference type="InterPro" id="IPR050833">
    <property type="entry name" value="Poly_Biosynth_Transport"/>
</dbReference>
<keyword evidence="2" id="KW-1003">Cell membrane</keyword>
<feature type="transmembrane region" description="Helical" evidence="6">
    <location>
        <begin position="372"/>
        <end position="392"/>
    </location>
</feature>
<dbReference type="RefSeq" id="WP_069717687.1">
    <property type="nucleotide sequence ID" value="NZ_MJEH01000033.1"/>
</dbReference>
<sequence length="496" mass="55738">MNKELSTVTKQSGMVFTGKIIALIFGLFLNFLAARFLGAEIYGKFMFVFNFISFFPVLVLVGLQQGLVYFIPKFDDNEEKAQRNNLITFSYFLVFSLSLIVITLIYFNSNFIAAKLLNSPQLEHLLKLMAPLILFIALGQLSQGVFRGIKKIKFYVFNQDILVPITKIIVLIIAIILGSQLYSLAIAFYCSLIFGTLYLLTTVYRLGLLSKFSLNPLKHYKELLKFSLPLLLTGFLAVISQRTDSLMIGYFLNETQVGIYDIALKIGTLSSFILVAFNTMFAPTISSLYHRNDLATLSSMYKAITKWVVGVNLITFSVILLFGQDIMHIFGKEFIAGSTALVLVGIGQIVNAGVGSAGYILIMTGNPHYEMYLNFLVVFINVTLNLLLIPLYGIEGAALASLVSVAIANIVKLLLVYRKHRLHPYNLNYIKLICSIVFSLLVTQWLKSLLTLSWYSEFILLSLLLVLLSGLIYYIFGLDTEDKMVIRSITKKINKK</sequence>
<organism evidence="7 8">
    <name type="scientific">Bacillus solimangrovi</name>
    <dbReference type="NCBI Taxonomy" id="1305675"/>
    <lineage>
        <taxon>Bacteria</taxon>
        <taxon>Bacillati</taxon>
        <taxon>Bacillota</taxon>
        <taxon>Bacilli</taxon>
        <taxon>Bacillales</taxon>
        <taxon>Bacillaceae</taxon>
        <taxon>Bacillus</taxon>
    </lineage>
</organism>
<evidence type="ECO:0000256" key="2">
    <source>
        <dbReference type="ARBA" id="ARBA00022475"/>
    </source>
</evidence>
<evidence type="ECO:0000256" key="4">
    <source>
        <dbReference type="ARBA" id="ARBA00022989"/>
    </source>
</evidence>
<dbReference type="Proteomes" id="UP000095209">
    <property type="component" value="Unassembled WGS sequence"/>
</dbReference>
<dbReference type="GO" id="GO:0005886">
    <property type="term" value="C:plasma membrane"/>
    <property type="evidence" value="ECO:0007669"/>
    <property type="project" value="UniProtKB-SubCell"/>
</dbReference>
<feature type="transmembrane region" description="Helical" evidence="6">
    <location>
        <begin position="398"/>
        <end position="417"/>
    </location>
</feature>
<protein>
    <submittedName>
        <fullName evidence="7">Uncharacterized protein</fullName>
    </submittedName>
</protein>
<feature type="transmembrane region" description="Helical" evidence="6">
    <location>
        <begin position="84"/>
        <end position="108"/>
    </location>
</feature>
<comment type="caution">
    <text evidence="7">The sequence shown here is derived from an EMBL/GenBank/DDBJ whole genome shotgun (WGS) entry which is preliminary data.</text>
</comment>
<dbReference type="PANTHER" id="PTHR30250:SF27">
    <property type="entry name" value="POLYSACCHARIDE BIOSYNTHESIS PROTEIN"/>
    <property type="match status" value="1"/>
</dbReference>
<dbReference type="AlphaFoldDB" id="A0A1E5LDJ6"/>
<name>A0A1E5LDJ6_9BACI</name>
<evidence type="ECO:0000256" key="1">
    <source>
        <dbReference type="ARBA" id="ARBA00004651"/>
    </source>
</evidence>
<proteinExistence type="predicted"/>
<comment type="subcellular location">
    <subcellularLocation>
        <location evidence="1">Cell membrane</location>
        <topology evidence="1">Multi-pass membrane protein</topology>
    </subcellularLocation>
</comment>
<dbReference type="Pfam" id="PF01943">
    <property type="entry name" value="Polysacc_synt"/>
    <property type="match status" value="1"/>
</dbReference>
<evidence type="ECO:0000256" key="3">
    <source>
        <dbReference type="ARBA" id="ARBA00022692"/>
    </source>
</evidence>
<feature type="transmembrane region" description="Helical" evidence="6">
    <location>
        <begin position="184"/>
        <end position="203"/>
    </location>
</feature>
<keyword evidence="3 6" id="KW-0812">Transmembrane</keyword>
<evidence type="ECO:0000313" key="8">
    <source>
        <dbReference type="Proteomes" id="UP000095209"/>
    </source>
</evidence>
<feature type="transmembrane region" description="Helical" evidence="6">
    <location>
        <begin position="262"/>
        <end position="282"/>
    </location>
</feature>
<keyword evidence="8" id="KW-1185">Reference proteome</keyword>
<feature type="transmembrane region" description="Helical" evidence="6">
    <location>
        <begin position="161"/>
        <end position="178"/>
    </location>
</feature>
<feature type="transmembrane region" description="Helical" evidence="6">
    <location>
        <begin position="45"/>
        <end position="72"/>
    </location>
</feature>
<keyword evidence="5 6" id="KW-0472">Membrane</keyword>
<feature type="transmembrane region" description="Helical" evidence="6">
    <location>
        <begin position="458"/>
        <end position="476"/>
    </location>
</feature>
<evidence type="ECO:0000313" key="7">
    <source>
        <dbReference type="EMBL" id="OEH92146.1"/>
    </source>
</evidence>
<evidence type="ECO:0000256" key="5">
    <source>
        <dbReference type="ARBA" id="ARBA00023136"/>
    </source>
</evidence>
<feature type="transmembrane region" description="Helical" evidence="6">
    <location>
        <begin position="20"/>
        <end position="39"/>
    </location>
</feature>
<dbReference type="EMBL" id="MJEH01000033">
    <property type="protein sequence ID" value="OEH92146.1"/>
    <property type="molecule type" value="Genomic_DNA"/>
</dbReference>
<feature type="transmembrane region" description="Helical" evidence="6">
    <location>
        <begin position="429"/>
        <end position="446"/>
    </location>
</feature>
<dbReference type="STRING" id="1305675.BFG57_02415"/>
<evidence type="ECO:0000256" key="6">
    <source>
        <dbReference type="SAM" id="Phobius"/>
    </source>
</evidence>
<feature type="transmembrane region" description="Helical" evidence="6">
    <location>
        <begin position="303"/>
        <end position="322"/>
    </location>
</feature>
<reference evidence="7 8" key="1">
    <citation type="submission" date="2016-08" db="EMBL/GenBank/DDBJ databases">
        <title>Genome of Bacillus solimangrovi GH2-4.</title>
        <authorList>
            <person name="Lim S."/>
            <person name="Kim B.-C."/>
        </authorList>
    </citation>
    <scope>NUCLEOTIDE SEQUENCE [LARGE SCALE GENOMIC DNA]</scope>
    <source>
        <strain evidence="7 8">GH2-4</strain>
    </source>
</reference>
<dbReference type="InterPro" id="IPR002797">
    <property type="entry name" value="Polysacc_synth"/>
</dbReference>
<feature type="transmembrane region" description="Helical" evidence="6">
    <location>
        <begin position="128"/>
        <end position="149"/>
    </location>
</feature>
<dbReference type="PANTHER" id="PTHR30250">
    <property type="entry name" value="PST FAMILY PREDICTED COLANIC ACID TRANSPORTER"/>
    <property type="match status" value="1"/>
</dbReference>
<accession>A0A1E5LDJ6</accession>
<gene>
    <name evidence="7" type="ORF">BFG57_02415</name>
</gene>
<feature type="transmembrane region" description="Helical" evidence="6">
    <location>
        <begin position="223"/>
        <end position="242"/>
    </location>
</feature>
<feature type="transmembrane region" description="Helical" evidence="6">
    <location>
        <begin position="334"/>
        <end position="360"/>
    </location>
</feature>
<keyword evidence="4 6" id="KW-1133">Transmembrane helix</keyword>